<dbReference type="SUPFAM" id="SSF52540">
    <property type="entry name" value="P-loop containing nucleoside triphosphate hydrolases"/>
    <property type="match status" value="1"/>
</dbReference>
<dbReference type="Pfam" id="PF00350">
    <property type="entry name" value="Dynamin_N"/>
    <property type="match status" value="1"/>
</dbReference>
<keyword evidence="4" id="KW-1185">Reference proteome</keyword>
<dbReference type="InterPro" id="IPR027417">
    <property type="entry name" value="P-loop_NTPase"/>
</dbReference>
<dbReference type="GO" id="GO:0016020">
    <property type="term" value="C:membrane"/>
    <property type="evidence" value="ECO:0007669"/>
    <property type="project" value="TreeGrafter"/>
</dbReference>
<gene>
    <name evidence="3" type="ORF">POM88_004748</name>
</gene>
<name>A0AAD8JJZ2_9APIA</name>
<dbReference type="SMART" id="SM00053">
    <property type="entry name" value="DYNc"/>
    <property type="match status" value="1"/>
</dbReference>
<dbReference type="AlphaFoldDB" id="A0AAD8JJZ2"/>
<evidence type="ECO:0000256" key="1">
    <source>
        <dbReference type="SAM" id="MobiDB-lite"/>
    </source>
</evidence>
<feature type="domain" description="Dynamin-type G" evidence="2">
    <location>
        <begin position="60"/>
        <end position="347"/>
    </location>
</feature>
<dbReference type="PRINTS" id="PR00195">
    <property type="entry name" value="DYNAMIN"/>
</dbReference>
<dbReference type="CDD" id="cd08771">
    <property type="entry name" value="DLP_1"/>
    <property type="match status" value="1"/>
</dbReference>
<dbReference type="PANTHER" id="PTHR11566:SF169">
    <property type="entry name" value="DYNAMIN-LIKE PROTEIN C"/>
    <property type="match status" value="1"/>
</dbReference>
<dbReference type="FunFam" id="3.40.50.300:FF:001030">
    <property type="entry name" value="Dynamin-related protein 5A"/>
    <property type="match status" value="1"/>
</dbReference>
<protein>
    <submittedName>
        <fullName evidence="3">Dynamin-related protein 5A</fullName>
    </submittedName>
</protein>
<dbReference type="Gene3D" id="3.40.50.300">
    <property type="entry name" value="P-loop containing nucleotide triphosphate hydrolases"/>
    <property type="match status" value="1"/>
</dbReference>
<dbReference type="GO" id="GO:0008017">
    <property type="term" value="F:microtubule binding"/>
    <property type="evidence" value="ECO:0007669"/>
    <property type="project" value="TreeGrafter"/>
</dbReference>
<dbReference type="PANTHER" id="PTHR11566">
    <property type="entry name" value="DYNAMIN"/>
    <property type="match status" value="1"/>
</dbReference>
<proteinExistence type="predicted"/>
<dbReference type="GO" id="GO:0005525">
    <property type="term" value="F:GTP binding"/>
    <property type="evidence" value="ECO:0007669"/>
    <property type="project" value="InterPro"/>
</dbReference>
<organism evidence="3 4">
    <name type="scientific">Heracleum sosnowskyi</name>
    <dbReference type="NCBI Taxonomy" id="360622"/>
    <lineage>
        <taxon>Eukaryota</taxon>
        <taxon>Viridiplantae</taxon>
        <taxon>Streptophyta</taxon>
        <taxon>Embryophyta</taxon>
        <taxon>Tracheophyta</taxon>
        <taxon>Spermatophyta</taxon>
        <taxon>Magnoliopsida</taxon>
        <taxon>eudicotyledons</taxon>
        <taxon>Gunneridae</taxon>
        <taxon>Pentapetalae</taxon>
        <taxon>asterids</taxon>
        <taxon>campanulids</taxon>
        <taxon>Apiales</taxon>
        <taxon>Apiaceae</taxon>
        <taxon>Apioideae</taxon>
        <taxon>apioid superclade</taxon>
        <taxon>Tordylieae</taxon>
        <taxon>Tordyliinae</taxon>
        <taxon>Heracleum</taxon>
    </lineage>
</organism>
<comment type="caution">
    <text evidence="3">The sequence shown here is derived from an EMBL/GenBank/DDBJ whole genome shotgun (WGS) entry which is preliminary data.</text>
</comment>
<dbReference type="EMBL" id="JAUIZM010000001">
    <property type="protein sequence ID" value="KAK1405143.1"/>
    <property type="molecule type" value="Genomic_DNA"/>
</dbReference>
<reference evidence="3" key="1">
    <citation type="submission" date="2023-02" db="EMBL/GenBank/DDBJ databases">
        <title>Genome of toxic invasive species Heracleum sosnowskyi carries increased number of genes despite the absence of recent whole-genome duplications.</title>
        <authorList>
            <person name="Schelkunov M."/>
            <person name="Shtratnikova V."/>
            <person name="Makarenko M."/>
            <person name="Klepikova A."/>
            <person name="Omelchenko D."/>
            <person name="Novikova G."/>
            <person name="Obukhova E."/>
            <person name="Bogdanov V."/>
            <person name="Penin A."/>
            <person name="Logacheva M."/>
        </authorList>
    </citation>
    <scope>NUCLEOTIDE SEQUENCE</scope>
    <source>
        <strain evidence="3">Hsosn_3</strain>
        <tissue evidence="3">Leaf</tissue>
    </source>
</reference>
<feature type="region of interest" description="Disordered" evidence="1">
    <location>
        <begin position="403"/>
        <end position="432"/>
    </location>
</feature>
<dbReference type="GO" id="GO:0005874">
    <property type="term" value="C:microtubule"/>
    <property type="evidence" value="ECO:0007669"/>
    <property type="project" value="TreeGrafter"/>
</dbReference>
<evidence type="ECO:0000259" key="2">
    <source>
        <dbReference type="PROSITE" id="PS51718"/>
    </source>
</evidence>
<dbReference type="Proteomes" id="UP001237642">
    <property type="component" value="Unassembled WGS sequence"/>
</dbReference>
<sequence>MSTPTKTPSDKSHSSYSKRHRDHQSSIDTSSFSNRLANEFEKRFEAYNRLQAAAVAFGEKLPIPEIVAIGGQSDGKSSLLEALLGFRFNVREVEMGTRRPLILQMIHDSTALEPRCRFQDDDSEEYGNPIVLASTIADTIKSRTEALLKKTKAAVSSKPIVMRAEYAHCPNLTIIDTPGFVLKAKKGEPERTPEEILSMVKTLASPPHRILLFLQQSSVEWCSSLWLDTIREIDPTFKRTIIVVSKFDNRLKEFTDRWEVDRYLSASGYLGENCRPYFVALPKEKSMISNEEFRRQISHVDAEVLRHLCDGVKGGFDEEKFRSHIGFGCLRDYLESELQKRYKEAAPATLALLEQRCGEVTDELARMDSKIQATSDVAHLRRSAMLHAAAICNHVGDLIEGAADPSPEQWGKTTEEEKSESGIGSWPGVTEDIKPPNATLRLYGGAAFERVMHEFRCATYSIECPSVSREKVANILLAHAGRGGGRGITEAAAEIARAAARSWLAPLLDSACDRLAFVLGNLFDLAAVRNQQRNSDSMILYGSKLTDMDGYVGYHAALRRTYTRFIKDLAKQCKQLVRHHLDSVTSPYSLGSSGA</sequence>
<dbReference type="InterPro" id="IPR045063">
    <property type="entry name" value="Dynamin_N"/>
</dbReference>
<accession>A0AAD8JJZ2</accession>
<evidence type="ECO:0000313" key="3">
    <source>
        <dbReference type="EMBL" id="KAK1405143.1"/>
    </source>
</evidence>
<dbReference type="GO" id="GO:0005737">
    <property type="term" value="C:cytoplasm"/>
    <property type="evidence" value="ECO:0007669"/>
    <property type="project" value="TreeGrafter"/>
</dbReference>
<dbReference type="PROSITE" id="PS51718">
    <property type="entry name" value="G_DYNAMIN_2"/>
    <property type="match status" value="1"/>
</dbReference>
<feature type="region of interest" description="Disordered" evidence="1">
    <location>
        <begin position="1"/>
        <end position="30"/>
    </location>
</feature>
<dbReference type="GO" id="GO:0003924">
    <property type="term" value="F:GTPase activity"/>
    <property type="evidence" value="ECO:0007669"/>
    <property type="project" value="InterPro"/>
</dbReference>
<reference evidence="3" key="2">
    <citation type="submission" date="2023-05" db="EMBL/GenBank/DDBJ databases">
        <authorList>
            <person name="Schelkunov M.I."/>
        </authorList>
    </citation>
    <scope>NUCLEOTIDE SEQUENCE</scope>
    <source>
        <strain evidence="3">Hsosn_3</strain>
        <tissue evidence="3">Leaf</tissue>
    </source>
</reference>
<dbReference type="InterPro" id="IPR030381">
    <property type="entry name" value="G_DYNAMIN_dom"/>
</dbReference>
<evidence type="ECO:0000313" key="4">
    <source>
        <dbReference type="Proteomes" id="UP001237642"/>
    </source>
</evidence>
<dbReference type="InterPro" id="IPR001401">
    <property type="entry name" value="Dynamin_GTPase"/>
</dbReference>
<dbReference type="InterPro" id="IPR022812">
    <property type="entry name" value="Dynamin"/>
</dbReference>